<keyword evidence="3 6" id="KW-0812">Transmembrane</keyword>
<gene>
    <name evidence="7" type="primary">Cre-sre-21</name>
    <name evidence="7" type="ORF">CRE_18327</name>
</gene>
<evidence type="ECO:0000313" key="8">
    <source>
        <dbReference type="Proteomes" id="UP000008281"/>
    </source>
</evidence>
<name>E3NQQ4_CAERE</name>
<dbReference type="GO" id="GO:0016020">
    <property type="term" value="C:membrane"/>
    <property type="evidence" value="ECO:0007669"/>
    <property type="project" value="UniProtKB-SubCell"/>
</dbReference>
<dbReference type="Pfam" id="PF03125">
    <property type="entry name" value="Sre"/>
    <property type="match status" value="1"/>
</dbReference>
<sequence>MNIFSVKLATKEEVLDRSQDTGDVNIIWVFTFNSNRDSTLFEFFFVTFLLLVSLIITIIGVFCISRSNSPHRNNRFIVTAGVLSWLELLISRSLVFGFQFSRENENSENSSSHLLFWAALFRYHYMFFGVHSLLCVTAERGMATVFLR</sequence>
<dbReference type="GO" id="GO:0007606">
    <property type="term" value="P:sensory perception of chemical stimulus"/>
    <property type="evidence" value="ECO:0007669"/>
    <property type="project" value="InterPro"/>
</dbReference>
<feature type="transmembrane region" description="Helical" evidence="6">
    <location>
        <begin position="43"/>
        <end position="64"/>
    </location>
</feature>
<dbReference type="InParanoid" id="E3NQQ4"/>
<dbReference type="AlphaFoldDB" id="E3NQQ4"/>
<dbReference type="PANTHER" id="PTHR23128">
    <property type="entry name" value="SERPENTINE RECEPTOR, CLASS E (EPSILON)-RELATED"/>
    <property type="match status" value="1"/>
</dbReference>
<keyword evidence="8" id="KW-1185">Reference proteome</keyword>
<evidence type="ECO:0000256" key="3">
    <source>
        <dbReference type="ARBA" id="ARBA00022692"/>
    </source>
</evidence>
<feature type="transmembrane region" description="Helical" evidence="6">
    <location>
        <begin position="115"/>
        <end position="138"/>
    </location>
</feature>
<evidence type="ECO:0000256" key="4">
    <source>
        <dbReference type="ARBA" id="ARBA00022989"/>
    </source>
</evidence>
<comment type="subcellular location">
    <subcellularLocation>
        <location evidence="1">Membrane</location>
        <topology evidence="1">Multi-pass membrane protein</topology>
    </subcellularLocation>
</comment>
<keyword evidence="4 6" id="KW-1133">Transmembrane helix</keyword>
<dbReference type="Proteomes" id="UP000008281">
    <property type="component" value="Unassembled WGS sequence"/>
</dbReference>
<evidence type="ECO:0000256" key="2">
    <source>
        <dbReference type="ARBA" id="ARBA00006803"/>
    </source>
</evidence>
<proteinExistence type="inferred from homology"/>
<accession>E3NQQ4</accession>
<feature type="transmembrane region" description="Helical" evidence="6">
    <location>
        <begin position="76"/>
        <end position="95"/>
    </location>
</feature>
<comment type="similarity">
    <text evidence="2">Belongs to the nematode receptor-like protein sre family.</text>
</comment>
<keyword evidence="5 6" id="KW-0472">Membrane</keyword>
<protein>
    <submittedName>
        <fullName evidence="7">CRE-SRE-21 protein</fullName>
    </submittedName>
</protein>
<organism evidence="8">
    <name type="scientific">Caenorhabditis remanei</name>
    <name type="common">Caenorhabditis vulgaris</name>
    <dbReference type="NCBI Taxonomy" id="31234"/>
    <lineage>
        <taxon>Eukaryota</taxon>
        <taxon>Metazoa</taxon>
        <taxon>Ecdysozoa</taxon>
        <taxon>Nematoda</taxon>
        <taxon>Chromadorea</taxon>
        <taxon>Rhabditida</taxon>
        <taxon>Rhabditina</taxon>
        <taxon>Rhabditomorpha</taxon>
        <taxon>Rhabditoidea</taxon>
        <taxon>Rhabditidae</taxon>
        <taxon>Peloderinae</taxon>
        <taxon>Caenorhabditis</taxon>
    </lineage>
</organism>
<evidence type="ECO:0000256" key="1">
    <source>
        <dbReference type="ARBA" id="ARBA00004141"/>
    </source>
</evidence>
<dbReference type="HOGENOM" id="CLU_1760481_0_0_1"/>
<dbReference type="InterPro" id="IPR004151">
    <property type="entry name" value="7TM_GPCR_serpentine_rcpt_Sre"/>
</dbReference>
<dbReference type="EMBL" id="DS269569">
    <property type="protein sequence ID" value="EFO85370.1"/>
    <property type="molecule type" value="Genomic_DNA"/>
</dbReference>
<evidence type="ECO:0000256" key="6">
    <source>
        <dbReference type="SAM" id="Phobius"/>
    </source>
</evidence>
<dbReference type="PANTHER" id="PTHR23128:SF136">
    <property type="entry name" value="SERPENTINE RECEPTOR CLASS EPSILON-21"/>
    <property type="match status" value="1"/>
</dbReference>
<evidence type="ECO:0000313" key="7">
    <source>
        <dbReference type="EMBL" id="EFO85370.1"/>
    </source>
</evidence>
<reference evidence="7" key="1">
    <citation type="submission" date="2007-07" db="EMBL/GenBank/DDBJ databases">
        <title>PCAP assembly of the Caenorhabditis remanei genome.</title>
        <authorList>
            <consortium name="The Caenorhabditis remanei Sequencing Consortium"/>
            <person name="Wilson R.K."/>
        </authorList>
    </citation>
    <scope>NUCLEOTIDE SEQUENCE [LARGE SCALE GENOMIC DNA]</scope>
    <source>
        <strain evidence="7">PB4641</strain>
    </source>
</reference>
<evidence type="ECO:0000256" key="5">
    <source>
        <dbReference type="ARBA" id="ARBA00023136"/>
    </source>
</evidence>